<organism evidence="1 2">
    <name type="scientific">Actinomadura gamaensis</name>
    <dbReference type="NCBI Taxonomy" id="1763541"/>
    <lineage>
        <taxon>Bacteria</taxon>
        <taxon>Bacillati</taxon>
        <taxon>Actinomycetota</taxon>
        <taxon>Actinomycetes</taxon>
        <taxon>Streptosporangiales</taxon>
        <taxon>Thermomonosporaceae</taxon>
        <taxon>Actinomadura</taxon>
    </lineage>
</organism>
<dbReference type="RefSeq" id="WP_378262667.1">
    <property type="nucleotide sequence ID" value="NZ_JBHSIT010000012.1"/>
</dbReference>
<evidence type="ECO:0000313" key="1">
    <source>
        <dbReference type="EMBL" id="MFC4912600.1"/>
    </source>
</evidence>
<evidence type="ECO:0000313" key="2">
    <source>
        <dbReference type="Proteomes" id="UP001595872"/>
    </source>
</evidence>
<reference evidence="2" key="1">
    <citation type="journal article" date="2019" name="Int. J. Syst. Evol. Microbiol.">
        <title>The Global Catalogue of Microorganisms (GCM) 10K type strain sequencing project: providing services to taxonomists for standard genome sequencing and annotation.</title>
        <authorList>
            <consortium name="The Broad Institute Genomics Platform"/>
            <consortium name="The Broad Institute Genome Sequencing Center for Infectious Disease"/>
            <person name="Wu L."/>
            <person name="Ma J."/>
        </authorList>
    </citation>
    <scope>NUCLEOTIDE SEQUENCE [LARGE SCALE GENOMIC DNA]</scope>
    <source>
        <strain evidence="2">KLKA75</strain>
    </source>
</reference>
<dbReference type="EMBL" id="JBHSIT010000012">
    <property type="protein sequence ID" value="MFC4912600.1"/>
    <property type="molecule type" value="Genomic_DNA"/>
</dbReference>
<name>A0ABV9UAH8_9ACTN</name>
<proteinExistence type="predicted"/>
<dbReference type="Proteomes" id="UP001595872">
    <property type="component" value="Unassembled WGS sequence"/>
</dbReference>
<protein>
    <submittedName>
        <fullName evidence="1">Uncharacterized protein</fullName>
    </submittedName>
</protein>
<comment type="caution">
    <text evidence="1">The sequence shown here is derived from an EMBL/GenBank/DDBJ whole genome shotgun (WGS) entry which is preliminary data.</text>
</comment>
<gene>
    <name evidence="1" type="ORF">ACFPCY_35235</name>
</gene>
<keyword evidence="2" id="KW-1185">Reference proteome</keyword>
<sequence length="78" mass="8162">MLASIIRTVVPVVVGVILAQAARIGLNLPGGAVTDIVTVAATTAYYALARLVEQYKPVLGRVLLSLGLASTSPVYIRR</sequence>
<accession>A0ABV9UAH8</accession>